<dbReference type="NCBIfam" id="TIGR02138">
    <property type="entry name" value="phosphate_pstC"/>
    <property type="match status" value="1"/>
</dbReference>
<dbReference type="Pfam" id="PF00528">
    <property type="entry name" value="BPD_transp_1"/>
    <property type="match status" value="1"/>
</dbReference>
<feature type="transmembrane region" description="Helical" evidence="5">
    <location>
        <begin position="159"/>
        <end position="181"/>
    </location>
</feature>
<evidence type="ECO:0000256" key="5">
    <source>
        <dbReference type="RuleBase" id="RU363032"/>
    </source>
</evidence>
<evidence type="ECO:0000256" key="3">
    <source>
        <dbReference type="ARBA" id="ARBA00022989"/>
    </source>
</evidence>
<gene>
    <name evidence="8" type="primary">pstC1</name>
    <name evidence="8" type="ORF">Mhypo_00998</name>
</gene>
<dbReference type="Proteomes" id="UP000265443">
    <property type="component" value="Unassembled WGS sequence"/>
</dbReference>
<dbReference type="PANTHER" id="PTHR42727">
    <property type="entry name" value="PHOSPHATE TRANSPORT SYSTEM PERMEASE PROTEIN"/>
    <property type="match status" value="1"/>
</dbReference>
<feature type="transmembrane region" description="Helical" evidence="5">
    <location>
        <begin position="275"/>
        <end position="294"/>
    </location>
</feature>
<evidence type="ECO:0000256" key="4">
    <source>
        <dbReference type="ARBA" id="ARBA00023136"/>
    </source>
</evidence>
<keyword evidence="4 5" id="KW-0472">Membrane</keyword>
<dbReference type="PROSITE" id="PS50928">
    <property type="entry name" value="ABC_TM1"/>
    <property type="match status" value="1"/>
</dbReference>
<feature type="domain" description="ABC transmembrane type-1" evidence="7">
    <location>
        <begin position="82"/>
        <end position="294"/>
    </location>
</feature>
<dbReference type="PANTHER" id="PTHR42727:SF1">
    <property type="entry name" value="PHOSPHATE TRANSPORT SYSTEM PERMEASE"/>
    <property type="match status" value="1"/>
</dbReference>
<evidence type="ECO:0000313" key="8">
    <source>
        <dbReference type="EMBL" id="RIH79713.1"/>
    </source>
</evidence>
<dbReference type="InterPro" id="IPR011864">
    <property type="entry name" value="Phosphate_PstC"/>
</dbReference>
<keyword evidence="5" id="KW-0813">Transport</keyword>
<comment type="subcellular location">
    <subcellularLocation>
        <location evidence="5">Cell membrane</location>
        <topology evidence="5">Multi-pass membrane protein</topology>
    </subcellularLocation>
    <subcellularLocation>
        <location evidence="1">Membrane</location>
        <topology evidence="1">Multi-pass membrane protein</topology>
    </subcellularLocation>
</comment>
<feature type="transmembrane region" description="Helical" evidence="5">
    <location>
        <begin position="22"/>
        <end position="46"/>
    </location>
</feature>
<dbReference type="CDD" id="cd06261">
    <property type="entry name" value="TM_PBP2"/>
    <property type="match status" value="1"/>
</dbReference>
<dbReference type="RefSeq" id="WP_119340207.1">
    <property type="nucleotide sequence ID" value="NZ_QWKY01000012.1"/>
</dbReference>
<comment type="function">
    <text evidence="6">Part of the binding-protein-dependent transport system for phosphate; probably responsible for the translocation of the substrate across the membrane.</text>
</comment>
<protein>
    <recommendedName>
        <fullName evidence="6">Phosphate transport system permease protein</fullName>
    </recommendedName>
</protein>
<dbReference type="SUPFAM" id="SSF161098">
    <property type="entry name" value="MetI-like"/>
    <property type="match status" value="1"/>
</dbReference>
<organism evidence="8 9">
    <name type="scientific">Meiothermus hypogaeus</name>
    <dbReference type="NCBI Taxonomy" id="884155"/>
    <lineage>
        <taxon>Bacteria</taxon>
        <taxon>Thermotogati</taxon>
        <taxon>Deinococcota</taxon>
        <taxon>Deinococci</taxon>
        <taxon>Thermales</taxon>
        <taxon>Thermaceae</taxon>
        <taxon>Meiothermus</taxon>
    </lineage>
</organism>
<name>A0ABX9MP00_9DEIN</name>
<evidence type="ECO:0000313" key="9">
    <source>
        <dbReference type="Proteomes" id="UP000265443"/>
    </source>
</evidence>
<keyword evidence="3 5" id="KW-1133">Transmembrane helix</keyword>
<comment type="similarity">
    <text evidence="6">Belongs to the binding-protein-dependent transport system permease family. CysTW subfamily.</text>
</comment>
<evidence type="ECO:0000256" key="2">
    <source>
        <dbReference type="ARBA" id="ARBA00022692"/>
    </source>
</evidence>
<feature type="transmembrane region" description="Helical" evidence="5">
    <location>
        <begin position="128"/>
        <end position="147"/>
    </location>
</feature>
<comment type="caution">
    <text evidence="8">The sequence shown here is derived from an EMBL/GenBank/DDBJ whole genome shotgun (WGS) entry which is preliminary data.</text>
</comment>
<keyword evidence="6" id="KW-0592">Phosphate transport</keyword>
<evidence type="ECO:0000256" key="6">
    <source>
        <dbReference type="RuleBase" id="RU363054"/>
    </source>
</evidence>
<keyword evidence="2 5" id="KW-0812">Transmembrane</keyword>
<evidence type="ECO:0000259" key="7">
    <source>
        <dbReference type="PROSITE" id="PS50928"/>
    </source>
</evidence>
<feature type="transmembrane region" description="Helical" evidence="5">
    <location>
        <begin position="202"/>
        <end position="222"/>
    </location>
</feature>
<dbReference type="InterPro" id="IPR035906">
    <property type="entry name" value="MetI-like_sf"/>
</dbReference>
<evidence type="ECO:0000256" key="1">
    <source>
        <dbReference type="ARBA" id="ARBA00004141"/>
    </source>
</evidence>
<keyword evidence="6" id="KW-1003">Cell membrane</keyword>
<dbReference type="InterPro" id="IPR000515">
    <property type="entry name" value="MetI-like"/>
</dbReference>
<accession>A0ABX9MP00</accession>
<dbReference type="Gene3D" id="1.10.3720.10">
    <property type="entry name" value="MetI-like"/>
    <property type="match status" value="1"/>
</dbReference>
<feature type="transmembrane region" description="Helical" evidence="5">
    <location>
        <begin position="76"/>
        <end position="107"/>
    </location>
</feature>
<reference evidence="8 9" key="1">
    <citation type="submission" date="2018-08" db="EMBL/GenBank/DDBJ databases">
        <title>Meiothermus hypogaeus DSM 23238 genome sequencing project.</title>
        <authorList>
            <person name="Da Costa M.S."/>
            <person name="Albuquerque L."/>
            <person name="Raposo P."/>
            <person name="Froufe H.J.C."/>
            <person name="Barroso C.S."/>
            <person name="Egas C."/>
        </authorList>
    </citation>
    <scope>NUCLEOTIDE SEQUENCE [LARGE SCALE GENOMIC DNA]</scope>
    <source>
        <strain evidence="8 9">DSM 23238</strain>
    </source>
</reference>
<keyword evidence="9" id="KW-1185">Reference proteome</keyword>
<dbReference type="EMBL" id="QWKY01000012">
    <property type="protein sequence ID" value="RIH79713.1"/>
    <property type="molecule type" value="Genomic_DNA"/>
</dbReference>
<sequence>MNTSTSTTWASKKPGRSPGERLVEAILFATSLVSVLTTAAVIVVLFSETFQFFLRVPLTEFLFAPEWTPLFAEPRYGIGALLAGTFLFTAIGLVIAIPLGLLTAAYLAEYAPHEQSIRVKGIMELLEGVPTVVFGYFALLFLTPILQNLIPGLNLFNPISAGLVLGFAILPYISNVASDAMMAVPRSLREAAYALGATKFEVVTKVVFPAAVSGIVAAIILATSRAVGETMIAAIAAGQRPILTLDPRETIATMTSYIVQAATGDQPAGSLASRALFSVGATLFLLTLGFNILAQRIVERYRERYE</sequence>
<proteinExistence type="inferred from homology"/>